<accession>A0A4U5JDG7</accession>
<dbReference type="EMBL" id="QKNX01000003">
    <property type="protein sequence ID" value="TKR25667.1"/>
    <property type="molecule type" value="Genomic_DNA"/>
</dbReference>
<gene>
    <name evidence="2" type="ORF">DM868_09660</name>
</gene>
<keyword evidence="3" id="KW-1185">Reference proteome</keyword>
<comment type="caution">
    <text evidence="2">The sequence shown here is derived from an EMBL/GenBank/DDBJ whole genome shotgun (WGS) entry which is preliminary data.</text>
</comment>
<name>A0A4U5JDG7_9EURY</name>
<sequence>MSTNPQTTTEPHQTTQTPTPTTEIAARRGTDPWAAPGETPTDSPSAHSQRQFEPTARDRLKNLVDEENAYCE</sequence>
<dbReference type="AlphaFoldDB" id="A0A4U5JDG7"/>
<dbReference type="RefSeq" id="WP_137276674.1">
    <property type="nucleotide sequence ID" value="NZ_QKNX01000003.1"/>
</dbReference>
<protein>
    <submittedName>
        <fullName evidence="2">Uncharacterized protein</fullName>
    </submittedName>
</protein>
<feature type="compositionally biased region" description="Low complexity" evidence="1">
    <location>
        <begin position="1"/>
        <end position="22"/>
    </location>
</feature>
<evidence type="ECO:0000313" key="2">
    <source>
        <dbReference type="EMBL" id="TKR25667.1"/>
    </source>
</evidence>
<dbReference type="OrthoDB" id="226125at2157"/>
<evidence type="ECO:0000313" key="3">
    <source>
        <dbReference type="Proteomes" id="UP000308037"/>
    </source>
</evidence>
<organism evidence="2 3">
    <name type="scientific">Natronomonas salsuginis</name>
    <dbReference type="NCBI Taxonomy" id="2217661"/>
    <lineage>
        <taxon>Archaea</taxon>
        <taxon>Methanobacteriati</taxon>
        <taxon>Methanobacteriota</taxon>
        <taxon>Stenosarchaea group</taxon>
        <taxon>Halobacteria</taxon>
        <taxon>Halobacteriales</taxon>
        <taxon>Natronomonadaceae</taxon>
        <taxon>Natronomonas</taxon>
    </lineage>
</organism>
<evidence type="ECO:0000256" key="1">
    <source>
        <dbReference type="SAM" id="MobiDB-lite"/>
    </source>
</evidence>
<feature type="compositionally biased region" description="Polar residues" evidence="1">
    <location>
        <begin position="40"/>
        <end position="52"/>
    </location>
</feature>
<reference evidence="2 3" key="1">
    <citation type="submission" date="2019-04" db="EMBL/GenBank/DDBJ databases">
        <title>Natronomonas sp. F20-122 a newhaloarchaeon isolated from a saline saltern of Isla Bacuta, Huelva, Spain.</title>
        <authorList>
            <person name="Duran-Viseras A."/>
            <person name="Sanchez-Porro C."/>
            <person name="Ventosa A."/>
        </authorList>
    </citation>
    <scope>NUCLEOTIDE SEQUENCE [LARGE SCALE GENOMIC DNA]</scope>
    <source>
        <strain evidence="2 3">F20-122</strain>
    </source>
</reference>
<proteinExistence type="predicted"/>
<feature type="region of interest" description="Disordered" evidence="1">
    <location>
        <begin position="1"/>
        <end position="58"/>
    </location>
</feature>
<dbReference type="Proteomes" id="UP000308037">
    <property type="component" value="Unassembled WGS sequence"/>
</dbReference>